<feature type="compositionally biased region" description="Polar residues" evidence="2">
    <location>
        <begin position="905"/>
        <end position="919"/>
    </location>
</feature>
<feature type="region of interest" description="Disordered" evidence="2">
    <location>
        <begin position="900"/>
        <end position="920"/>
    </location>
</feature>
<proteinExistence type="predicted"/>
<organism evidence="3 4">
    <name type="scientific">Setaria digitata</name>
    <dbReference type="NCBI Taxonomy" id="48799"/>
    <lineage>
        <taxon>Eukaryota</taxon>
        <taxon>Metazoa</taxon>
        <taxon>Ecdysozoa</taxon>
        <taxon>Nematoda</taxon>
        <taxon>Chromadorea</taxon>
        <taxon>Rhabditida</taxon>
        <taxon>Spirurina</taxon>
        <taxon>Spiruromorpha</taxon>
        <taxon>Filarioidea</taxon>
        <taxon>Setariidae</taxon>
        <taxon>Setaria</taxon>
    </lineage>
</organism>
<name>A0A915PVV9_9BILA</name>
<evidence type="ECO:0000313" key="3">
    <source>
        <dbReference type="Proteomes" id="UP000887581"/>
    </source>
</evidence>
<evidence type="ECO:0000313" key="4">
    <source>
        <dbReference type="WBParaSite" id="sdigi.contig5.g665.t1"/>
    </source>
</evidence>
<protein>
    <submittedName>
        <fullName evidence="4">Uncharacterized protein</fullName>
    </submittedName>
</protein>
<feature type="region of interest" description="Disordered" evidence="2">
    <location>
        <begin position="1029"/>
        <end position="1048"/>
    </location>
</feature>
<dbReference type="Proteomes" id="UP000887581">
    <property type="component" value="Unplaced"/>
</dbReference>
<evidence type="ECO:0000256" key="2">
    <source>
        <dbReference type="SAM" id="MobiDB-lite"/>
    </source>
</evidence>
<reference evidence="4" key="1">
    <citation type="submission" date="2022-11" db="UniProtKB">
        <authorList>
            <consortium name="WormBaseParasite"/>
        </authorList>
    </citation>
    <scope>IDENTIFICATION</scope>
</reference>
<sequence length="1561" mass="176517">MTSSTSTRSTFSGLSECCLSEAGSSGLQNRSGIDESQEECPKCAAMRLNAIIAEEALASLSGQFKNLQKELKKTEQVSKINEEQAKYIDERRSKLEKLEAERTALYADYENLRISHDSLKRQYDEVVATARRNQRLVEESVKYHETCKVAMENLMAEKEARQELLSKYLKSVEAAAKINDSMKQLEKKCIQLQAANEKLEPFKYHCPPLLRLLLEFGEIIENNGLMTKSLQKRLAKYKDSNDLRDYLLRKTRRMKNASESSAKTIEGSSDDDELAKGVEDLLLTSNTPHLKSPKKGVSPNKEIKNFVDGEGIINSTNSTKEILSVKTVDKDHDFLKKQSKNVEAVRIPIQKSRFKSNIYEEKTLRERQLELIERQKKKLLHIEVEKVTFDSDVDVCTASNSASSFTKNSKEFIKRDKEQHENGLQNIFGDVLCENKPKFTDAKENGRLSKAVDQNSERKHFCSNERLSTWLSFTRLEPLLPKLNKPKFLDTEVSRLASQHISDDGMDNLFGPLSPMSSRRASWSSTESCAVLESSIGSRSLVSCAADAVLAPEEISCFAGLSSHVSDSNCLTKCPLEASTTSISMSFDICSETASATVTLIRYERMITKDDAFFSIRLSEQETIPAKIHSHRNIYEKEGDAECLQNLKVSDSSEQASVPIDSKYGLILRTENEYKSLGIRFGLPKLPRPVIDKLTNIKGKELEENRDSLIQRPESAEIVPEKITFNKKGFTKEENLVRLPADKVRTVASKVIQEEQESGKCTTNSVFEEQLVRRSTRRREQVRIYSCSSEDSEKLVLDAEESNSVQDDVTIKATEQEGVSATRNVLGDQILSNDVAGRMAEIVGNGNLGSWKKSHRKNSSEDDEQNSKKYEAVIIKKPSDQFAHKNQNNSRLVTARIQSERLKNDSSSVATTDTESSPKNIPVKKSEKLCLTPKILQVVCEIRKQEPTEGEFNKVEDEQENVGEVMVPRQELNTPAIHCERESMIEDREVVSKSKPSRVRLIGKELMDLDDDDNRLEIVTDDVALSVNTRSTPDGSSVSNSYDESKKSTKTTVAVKKSISAVKSEMYKKMQKRLAIQTSCMKELGRLQIRKHPMENTIIPTVSKLKKVERKPVVMQRKRRAVMLPLRREVMKRAKNIEASPFQHSAALIGVSSAKVSVGSDEAAVMCLFDQALSESNYNDKLLEIVQKFQASTISAISCEKLAEYCVKFISKLDVGNMWHSVVLAVRYWSNNQKGHYGNGKILELHQVASSKERNFIEVLHQLSGEEHWSDDGSNDETLVLVKNFLKHLIERDSSDRVVPMVCYAVAIVPKIVDELLLDGNEQYEPMRRVMSVHLASRDELFTIFNKVIMSRLLNKTTYSATCVRKLDADNFHDWFAESINMVITDTNGLDLDSMEMSPRLSSAVLQCCALFSIAPKRLIPDKEALVFPVLNECVRMISHRFENEGKERDEIFVDTTQLQSLSQDLLVKTILRLILFGRLIASLVRSSECCLLPQLAKLVEEVHKFREFTRIKFEQEGGTIENRLLYFGLNDWLRVVKPFTTYLHSAFQTEKTESVATPIV</sequence>
<dbReference type="WBParaSite" id="sdigi.contig5.g665.t1">
    <property type="protein sequence ID" value="sdigi.contig5.g665.t1"/>
    <property type="gene ID" value="sdigi.contig5.g665"/>
</dbReference>
<evidence type="ECO:0000256" key="1">
    <source>
        <dbReference type="SAM" id="Coils"/>
    </source>
</evidence>
<feature type="coiled-coil region" evidence="1">
    <location>
        <begin position="50"/>
        <end position="115"/>
    </location>
</feature>
<keyword evidence="1" id="KW-0175">Coiled coil</keyword>
<keyword evidence="3" id="KW-1185">Reference proteome</keyword>
<feature type="compositionally biased region" description="Polar residues" evidence="2">
    <location>
        <begin position="1029"/>
        <end position="1042"/>
    </location>
</feature>
<accession>A0A915PVV9</accession>
<feature type="region of interest" description="Disordered" evidence="2">
    <location>
        <begin position="845"/>
        <end position="867"/>
    </location>
</feature>